<reference evidence="2 3" key="1">
    <citation type="submission" date="2020-07" db="EMBL/GenBank/DDBJ databases">
        <title>Sequencing the genomes of 1000 actinobacteria strains.</title>
        <authorList>
            <person name="Klenk H.-P."/>
        </authorList>
    </citation>
    <scope>NUCLEOTIDE SEQUENCE [LARGE SCALE GENOMIC DNA]</scope>
    <source>
        <strain evidence="2 3">DSM 23871</strain>
    </source>
</reference>
<protein>
    <recommendedName>
        <fullName evidence="1">DUF218 domain-containing protein</fullName>
    </recommendedName>
</protein>
<evidence type="ECO:0000313" key="3">
    <source>
        <dbReference type="Proteomes" id="UP000589620"/>
    </source>
</evidence>
<dbReference type="Gene3D" id="3.40.50.620">
    <property type="entry name" value="HUPs"/>
    <property type="match status" value="1"/>
</dbReference>
<dbReference type="RefSeq" id="WP_179457603.1">
    <property type="nucleotide sequence ID" value="NZ_BAAAPX010000001.1"/>
</dbReference>
<dbReference type="InterPro" id="IPR014729">
    <property type="entry name" value="Rossmann-like_a/b/a_fold"/>
</dbReference>
<dbReference type="InterPro" id="IPR003848">
    <property type="entry name" value="DUF218"/>
</dbReference>
<dbReference type="CDD" id="cd06259">
    <property type="entry name" value="YdcF-like"/>
    <property type="match status" value="1"/>
</dbReference>
<accession>A0A852T2E3</accession>
<sequence length="197" mass="21629">MRPRTVAAVLGGLICVTLVFGEVTHWGASRRRLGTGESVGHAEAVVVLGYKNAGTHANYMNRYRVRAGLRSIEPAARASTLVLCGGAVGGRTPEAELMESYAREVLGYTGLIRLDKTSRSTWENIQNAIPLIEDAESIKIVSTSLHAEKGRAYLWRLRPDLADRLARGREYRVGEITFIKPLAAFIGLRNLVTLRGR</sequence>
<proteinExistence type="predicted"/>
<comment type="caution">
    <text evidence="2">The sequence shown here is derived from an EMBL/GenBank/DDBJ whole genome shotgun (WGS) entry which is preliminary data.</text>
</comment>
<dbReference type="Proteomes" id="UP000589620">
    <property type="component" value="Unassembled WGS sequence"/>
</dbReference>
<name>A0A852T2E3_9MICO</name>
<dbReference type="Pfam" id="PF02698">
    <property type="entry name" value="DUF218"/>
    <property type="match status" value="1"/>
</dbReference>
<evidence type="ECO:0000259" key="1">
    <source>
        <dbReference type="Pfam" id="PF02698"/>
    </source>
</evidence>
<gene>
    <name evidence="2" type="ORF">BJ963_003307</name>
</gene>
<feature type="domain" description="DUF218" evidence="1">
    <location>
        <begin position="43"/>
        <end position="153"/>
    </location>
</feature>
<keyword evidence="3" id="KW-1185">Reference proteome</keyword>
<dbReference type="AlphaFoldDB" id="A0A852T2E3"/>
<organism evidence="2 3">
    <name type="scientific">Leifsonia soli</name>
    <dbReference type="NCBI Taxonomy" id="582665"/>
    <lineage>
        <taxon>Bacteria</taxon>
        <taxon>Bacillati</taxon>
        <taxon>Actinomycetota</taxon>
        <taxon>Actinomycetes</taxon>
        <taxon>Micrococcales</taxon>
        <taxon>Microbacteriaceae</taxon>
        <taxon>Leifsonia</taxon>
    </lineage>
</organism>
<evidence type="ECO:0000313" key="2">
    <source>
        <dbReference type="EMBL" id="NYD75788.1"/>
    </source>
</evidence>
<dbReference type="EMBL" id="JACCBJ010000001">
    <property type="protein sequence ID" value="NYD75788.1"/>
    <property type="molecule type" value="Genomic_DNA"/>
</dbReference>